<dbReference type="Gene3D" id="3.30.360.10">
    <property type="entry name" value="Dihydrodipicolinate Reductase, domain 2"/>
    <property type="match status" value="1"/>
</dbReference>
<dbReference type="PROSITE" id="PS51318">
    <property type="entry name" value="TAT"/>
    <property type="match status" value="1"/>
</dbReference>
<dbReference type="InterPro" id="IPR000683">
    <property type="entry name" value="Gfo/Idh/MocA-like_OxRdtase_N"/>
</dbReference>
<evidence type="ECO:0000259" key="3">
    <source>
        <dbReference type="Pfam" id="PF01408"/>
    </source>
</evidence>
<dbReference type="RefSeq" id="WP_184330429.1">
    <property type="nucleotide sequence ID" value="NZ_JACHHZ010000002.1"/>
</dbReference>
<dbReference type="PANTHER" id="PTHR22604:SF105">
    <property type="entry name" value="TRANS-1,2-DIHYDROBENZENE-1,2-DIOL DEHYDROGENASE"/>
    <property type="match status" value="1"/>
</dbReference>
<dbReference type="InterPro" id="IPR050984">
    <property type="entry name" value="Gfo/Idh/MocA_domain"/>
</dbReference>
<dbReference type="InterPro" id="IPR055170">
    <property type="entry name" value="GFO_IDH_MocA-like_dom"/>
</dbReference>
<organism evidence="5 6">
    <name type="scientific">Povalibacter uvarum</name>
    <dbReference type="NCBI Taxonomy" id="732238"/>
    <lineage>
        <taxon>Bacteria</taxon>
        <taxon>Pseudomonadati</taxon>
        <taxon>Pseudomonadota</taxon>
        <taxon>Gammaproteobacteria</taxon>
        <taxon>Steroidobacterales</taxon>
        <taxon>Steroidobacteraceae</taxon>
        <taxon>Povalibacter</taxon>
    </lineage>
</organism>
<keyword evidence="6" id="KW-1185">Reference proteome</keyword>
<dbReference type="InterPro" id="IPR006311">
    <property type="entry name" value="TAT_signal"/>
</dbReference>
<feature type="domain" description="Gfo/Idh/MocA-like oxidoreductase N-terminal" evidence="3">
    <location>
        <begin position="39"/>
        <end position="161"/>
    </location>
</feature>
<protein>
    <submittedName>
        <fullName evidence="5">Putative dehydrogenase</fullName>
    </submittedName>
</protein>
<dbReference type="Proteomes" id="UP000588068">
    <property type="component" value="Unassembled WGS sequence"/>
</dbReference>
<proteinExistence type="inferred from homology"/>
<dbReference type="EMBL" id="JACHHZ010000002">
    <property type="protein sequence ID" value="MBB6092642.1"/>
    <property type="molecule type" value="Genomic_DNA"/>
</dbReference>
<feature type="domain" description="GFO/IDH/MocA-like oxidoreductase" evidence="4">
    <location>
        <begin position="175"/>
        <end position="278"/>
    </location>
</feature>
<dbReference type="Pfam" id="PF22725">
    <property type="entry name" value="GFO_IDH_MocA_C3"/>
    <property type="match status" value="1"/>
</dbReference>
<name>A0A841HKJ5_9GAMM</name>
<dbReference type="GO" id="GO:0000166">
    <property type="term" value="F:nucleotide binding"/>
    <property type="evidence" value="ECO:0007669"/>
    <property type="project" value="InterPro"/>
</dbReference>
<dbReference type="AlphaFoldDB" id="A0A841HKJ5"/>
<reference evidence="5 6" key="1">
    <citation type="submission" date="2020-08" db="EMBL/GenBank/DDBJ databases">
        <title>Genomic Encyclopedia of Type Strains, Phase IV (KMG-IV): sequencing the most valuable type-strain genomes for metagenomic binning, comparative biology and taxonomic classification.</title>
        <authorList>
            <person name="Goeker M."/>
        </authorList>
    </citation>
    <scope>NUCLEOTIDE SEQUENCE [LARGE SCALE GENOMIC DNA]</scope>
    <source>
        <strain evidence="5 6">DSM 26723</strain>
    </source>
</reference>
<dbReference type="GO" id="GO:0016491">
    <property type="term" value="F:oxidoreductase activity"/>
    <property type="evidence" value="ECO:0007669"/>
    <property type="project" value="UniProtKB-KW"/>
</dbReference>
<evidence type="ECO:0000256" key="2">
    <source>
        <dbReference type="ARBA" id="ARBA00023002"/>
    </source>
</evidence>
<evidence type="ECO:0000256" key="1">
    <source>
        <dbReference type="ARBA" id="ARBA00010928"/>
    </source>
</evidence>
<accession>A0A841HKJ5</accession>
<keyword evidence="2" id="KW-0560">Oxidoreductase</keyword>
<sequence>MTDQSRRRFLEGAAAAAVLAPFISTTVTRARAAESRKLGYAICGLGSLSENQIAPALAKNSKHCRLAGLVTSTPAKAEEFRKKYDIPKRSVYAYEDMHRMADNKDIDVVYVVTPNALHAEHTIASAKAGKHVFCEKPLEISVERCQQMIDACKAAGTLLGTAYRCQYDPHHLECIRIVREKEFGNLNLIEAGFAIDVGAAGQWRLKRDLAGGGALMDVGIYALQATRYLTGEEPILVQAMETKTDPVKFAEVDESIVWTTKFPSGVVANCSTSYKFGGIARFRGTADRGWFELDPAFYYGGNRGRRSDGREIRFEPIDLFAAEMDDFAQCILNKTPSKVSGEEGMRDVRIMMAIYDSIRTGKAVSLA</sequence>
<evidence type="ECO:0000313" key="6">
    <source>
        <dbReference type="Proteomes" id="UP000588068"/>
    </source>
</evidence>
<dbReference type="SUPFAM" id="SSF51735">
    <property type="entry name" value="NAD(P)-binding Rossmann-fold domains"/>
    <property type="match status" value="1"/>
</dbReference>
<dbReference type="PRINTS" id="PR01775">
    <property type="entry name" value="GLFROXRDTASE"/>
</dbReference>
<dbReference type="PANTHER" id="PTHR22604">
    <property type="entry name" value="OXIDOREDUCTASES"/>
    <property type="match status" value="1"/>
</dbReference>
<comment type="caution">
    <text evidence="5">The sequence shown here is derived from an EMBL/GenBank/DDBJ whole genome shotgun (WGS) entry which is preliminary data.</text>
</comment>
<dbReference type="SUPFAM" id="SSF55347">
    <property type="entry name" value="Glyceraldehyde-3-phosphate dehydrogenase-like, C-terminal domain"/>
    <property type="match status" value="1"/>
</dbReference>
<gene>
    <name evidence="5" type="ORF">HNQ60_001520</name>
</gene>
<evidence type="ECO:0000259" key="4">
    <source>
        <dbReference type="Pfam" id="PF22725"/>
    </source>
</evidence>
<dbReference type="InterPro" id="IPR008354">
    <property type="entry name" value="Glc-Fru_OxRdtase_bac"/>
</dbReference>
<dbReference type="InterPro" id="IPR036291">
    <property type="entry name" value="NAD(P)-bd_dom_sf"/>
</dbReference>
<dbReference type="Gene3D" id="3.40.50.720">
    <property type="entry name" value="NAD(P)-binding Rossmann-like Domain"/>
    <property type="match status" value="1"/>
</dbReference>
<comment type="similarity">
    <text evidence="1">Belongs to the Gfo/Idh/MocA family.</text>
</comment>
<evidence type="ECO:0000313" key="5">
    <source>
        <dbReference type="EMBL" id="MBB6092642.1"/>
    </source>
</evidence>
<dbReference type="Pfam" id="PF01408">
    <property type="entry name" value="GFO_IDH_MocA"/>
    <property type="match status" value="1"/>
</dbReference>